<dbReference type="PROSITE" id="PS51387">
    <property type="entry name" value="FAD_PCMH"/>
    <property type="match status" value="1"/>
</dbReference>
<dbReference type="PANTHER" id="PTHR13878">
    <property type="entry name" value="GULONOLACTONE OXIDASE"/>
    <property type="match status" value="1"/>
</dbReference>
<evidence type="ECO:0000256" key="3">
    <source>
        <dbReference type="SAM" id="SignalP"/>
    </source>
</evidence>
<feature type="chain" id="PRO_5012134675" description="FAD-binding PCMH-type domain-containing protein" evidence="3">
    <location>
        <begin position="20"/>
        <end position="593"/>
    </location>
</feature>
<dbReference type="STRING" id="73230.A0A2B7ZEB1"/>
<dbReference type="Pfam" id="PF08031">
    <property type="entry name" value="BBE"/>
    <property type="match status" value="1"/>
</dbReference>
<dbReference type="PANTHER" id="PTHR13878:SF155">
    <property type="entry name" value="ALCOHOL OXIDASE, PUTATIVE (AFU_ORTHOLOGUE AFUA_4G00430)-RELATED"/>
    <property type="match status" value="1"/>
</dbReference>
<dbReference type="Pfam" id="PF01565">
    <property type="entry name" value="FAD_binding_4"/>
    <property type="match status" value="1"/>
</dbReference>
<keyword evidence="3" id="KW-0732">Signal</keyword>
<comment type="similarity">
    <text evidence="1">Belongs to the oxygen-dependent FAD-linked oxidoreductase family.</text>
</comment>
<protein>
    <recommendedName>
        <fullName evidence="4">FAD-binding PCMH-type domain-containing protein</fullName>
    </recommendedName>
</protein>
<dbReference type="GO" id="GO:0016491">
    <property type="term" value="F:oxidoreductase activity"/>
    <property type="evidence" value="ECO:0007669"/>
    <property type="project" value="UniProtKB-KW"/>
</dbReference>
<organism evidence="5 6">
    <name type="scientific">[Emmonsia] crescens</name>
    <dbReference type="NCBI Taxonomy" id="73230"/>
    <lineage>
        <taxon>Eukaryota</taxon>
        <taxon>Fungi</taxon>
        <taxon>Dikarya</taxon>
        <taxon>Ascomycota</taxon>
        <taxon>Pezizomycotina</taxon>
        <taxon>Eurotiomycetes</taxon>
        <taxon>Eurotiomycetidae</taxon>
        <taxon>Onygenales</taxon>
        <taxon>Ajellomycetaceae</taxon>
        <taxon>Emergomyces</taxon>
    </lineage>
</organism>
<dbReference type="Gene3D" id="3.30.465.10">
    <property type="match status" value="2"/>
</dbReference>
<dbReference type="VEuPathDB" id="FungiDB:EMCG_01433"/>
<name>A0A2B7ZEB1_9EURO</name>
<feature type="domain" description="FAD-binding PCMH-type" evidence="4">
    <location>
        <begin position="119"/>
        <end position="305"/>
    </location>
</feature>
<dbReference type="InterPro" id="IPR016166">
    <property type="entry name" value="FAD-bd_PCMH"/>
</dbReference>
<comment type="caution">
    <text evidence="5">The sequence shown here is derived from an EMBL/GenBank/DDBJ whole genome shotgun (WGS) entry which is preliminary data.</text>
</comment>
<evidence type="ECO:0000256" key="1">
    <source>
        <dbReference type="ARBA" id="ARBA00005466"/>
    </source>
</evidence>
<dbReference type="EMBL" id="PDND01000033">
    <property type="protein sequence ID" value="PGH34814.1"/>
    <property type="molecule type" value="Genomic_DNA"/>
</dbReference>
<evidence type="ECO:0000313" key="5">
    <source>
        <dbReference type="EMBL" id="PGH34814.1"/>
    </source>
</evidence>
<dbReference type="InterPro" id="IPR036318">
    <property type="entry name" value="FAD-bd_PCMH-like_sf"/>
</dbReference>
<reference evidence="5 6" key="1">
    <citation type="submission" date="2017-10" db="EMBL/GenBank/DDBJ databases">
        <title>Comparative genomics in systemic dimorphic fungi from Ajellomycetaceae.</title>
        <authorList>
            <person name="Munoz J.F."/>
            <person name="Mcewen J.G."/>
            <person name="Clay O.K."/>
            <person name="Cuomo C.A."/>
        </authorList>
    </citation>
    <scope>NUCLEOTIDE SEQUENCE [LARGE SCALE GENOMIC DNA]</scope>
    <source>
        <strain evidence="5 6">UAMH4076</strain>
    </source>
</reference>
<gene>
    <name evidence="5" type="ORF">GX50_02375</name>
</gene>
<proteinExistence type="inferred from homology"/>
<keyword evidence="6" id="KW-1185">Reference proteome</keyword>
<dbReference type="InterPro" id="IPR006094">
    <property type="entry name" value="Oxid_FAD_bind_N"/>
</dbReference>
<feature type="signal peptide" evidence="3">
    <location>
        <begin position="1"/>
        <end position="19"/>
    </location>
</feature>
<dbReference type="InterPro" id="IPR012951">
    <property type="entry name" value="BBE"/>
</dbReference>
<dbReference type="SUPFAM" id="SSF56176">
    <property type="entry name" value="FAD-binding/transporter-associated domain-like"/>
    <property type="match status" value="1"/>
</dbReference>
<dbReference type="Proteomes" id="UP000226031">
    <property type="component" value="Unassembled WGS sequence"/>
</dbReference>
<keyword evidence="2" id="KW-0560">Oxidoreductase</keyword>
<evidence type="ECO:0000259" key="4">
    <source>
        <dbReference type="PROSITE" id="PS51387"/>
    </source>
</evidence>
<evidence type="ECO:0000313" key="6">
    <source>
        <dbReference type="Proteomes" id="UP000226031"/>
    </source>
</evidence>
<dbReference type="AlphaFoldDB" id="A0A2B7ZEB1"/>
<accession>A0A2B7ZEB1</accession>
<sequence>MLGLLFIFYAALLFPTAFAASSPPRRCRCRLHQACWPSVKEWHAFNASVSGSLIAVKPVGYACHDPNFDSSICEQLMTSMNNSTWRASQPGAVQWYNWESRPKTNESCEIGKCREIPCRQGKVSLYSLIADSEDQIQQAVRFAQERNIRIVIRNTGHDFSGRSTAPESLQIFTHLLKDVVFAENFVPHGSPDDQEGQGPAVTIGAGIQLAELYKEVGAKGQMVVAGYAHGVGAAGGYVQGGGHSILGPWKGMASDNALQFRVITACGEIVVANEYKNQDLFWALRGGGGGTFGIVIDVTLRTFPDVPIAMARINVRRDVPDETYWGIVNSALRFLPTISGHGRSGSFTGTPMAPASDGSSTTADLFVQFNFVNETSTKKVKRLLAPLTHDLSKISGTAIEANITTHDTISRLYASVLGPHDFTGAGIFLLSRLISRRFLESHRGPDKLSDAITRLGYNNSDTFSVNFVAGGQVARNGAVINSALNPAWREALIHLILLRGWYGPKSFREQKESQDDITYRQEPILKSLEPGRMGVYLNEANSQEQNFQQEFWGENYLRLYAIKKRYDPYDLFITRLGVGSENWDDEGLCKVSR</sequence>
<dbReference type="InterPro" id="IPR016169">
    <property type="entry name" value="FAD-bd_PCMH_sub2"/>
</dbReference>
<evidence type="ECO:0000256" key="2">
    <source>
        <dbReference type="ARBA" id="ARBA00023002"/>
    </source>
</evidence>
<dbReference type="InterPro" id="IPR050432">
    <property type="entry name" value="FAD-linked_Oxidoreductases_BP"/>
</dbReference>
<dbReference type="GO" id="GO:0071949">
    <property type="term" value="F:FAD binding"/>
    <property type="evidence" value="ECO:0007669"/>
    <property type="project" value="InterPro"/>
</dbReference>